<dbReference type="Proteomes" id="UP001606303">
    <property type="component" value="Unassembled WGS sequence"/>
</dbReference>
<sequence>MHAMLLVGHRVPGTQHRLTHPQQTSVTIRLEAAALDTAVSNPPPLAMSEMPPATTTAEASAIAGTPTVPPSSAAAPDQVPLEFLGGQTPRISAPDAPLPEEGGALRAYIEVEDDGTPSEVHLTPAPGTANLHGAFSTLTRDGLINARLARKETAGPGAYCLQVEFEPGAPAPQLRWLVGAASSAARCLTGPAAVVRDLGRAAPP</sequence>
<evidence type="ECO:0000313" key="3">
    <source>
        <dbReference type="Proteomes" id="UP001606303"/>
    </source>
</evidence>
<keyword evidence="3" id="KW-1185">Reference proteome</keyword>
<accession>A0ABW7GTU9</accession>
<name>A0ABW7GTU9_9BURK</name>
<dbReference type="RefSeq" id="WP_394380834.1">
    <property type="nucleotide sequence ID" value="NZ_JBIGIB010000001.1"/>
</dbReference>
<feature type="region of interest" description="Disordered" evidence="1">
    <location>
        <begin position="49"/>
        <end position="78"/>
    </location>
</feature>
<dbReference type="EMBL" id="JBIGIB010000001">
    <property type="protein sequence ID" value="MFG6465398.1"/>
    <property type="molecule type" value="Genomic_DNA"/>
</dbReference>
<evidence type="ECO:0000256" key="1">
    <source>
        <dbReference type="SAM" id="MobiDB-lite"/>
    </source>
</evidence>
<organism evidence="2 3">
    <name type="scientific">Pelomonas baiyunensis</name>
    <dbReference type="NCBI Taxonomy" id="3299026"/>
    <lineage>
        <taxon>Bacteria</taxon>
        <taxon>Pseudomonadati</taxon>
        <taxon>Pseudomonadota</taxon>
        <taxon>Betaproteobacteria</taxon>
        <taxon>Burkholderiales</taxon>
        <taxon>Sphaerotilaceae</taxon>
        <taxon>Roseateles</taxon>
    </lineage>
</organism>
<evidence type="ECO:0000313" key="2">
    <source>
        <dbReference type="EMBL" id="MFG6465398.1"/>
    </source>
</evidence>
<gene>
    <name evidence="2" type="ORF">ACG01O_02125</name>
</gene>
<reference evidence="2 3" key="1">
    <citation type="submission" date="2024-08" db="EMBL/GenBank/DDBJ databases">
        <authorList>
            <person name="Lu H."/>
        </authorList>
    </citation>
    <scope>NUCLEOTIDE SEQUENCE [LARGE SCALE GENOMIC DNA]</scope>
    <source>
        <strain evidence="2 3">BYS87W</strain>
    </source>
</reference>
<protein>
    <submittedName>
        <fullName evidence="2">Uncharacterized protein</fullName>
    </submittedName>
</protein>
<comment type="caution">
    <text evidence="2">The sequence shown here is derived from an EMBL/GenBank/DDBJ whole genome shotgun (WGS) entry which is preliminary data.</text>
</comment>
<proteinExistence type="predicted"/>